<sequence length="379" mass="41012">MIESTIPLAKILTTQVITHTSHVKIVRAPAGIDLSKLGITHDIYKEVKMDQISAGDGLGRITELINGPPLYRTWVKIVAYGFASAFVGPFAFGTRFIDMPICFCLGVMIGILQTFVASRFISFSKIFEVIAPMLTAFLARAFGSIQPQGLFCYSGIAQSAIVFVLPGYILVCGALELQAKNLVAGSVRMFQAIMYSPFGTTLGSALYALVDKNATNQPTCNGSVSDYHRLWIVPIFSLCLVVVFQAHYRQAPAMIIIASIGYLVNYSASSSFVIATIGNLYSRIGHGLAFTAVLPAVLVLVPSGLAAQGGLLSGLHEAQSIVKNSTTLTVSDSIFSISDTNMLYFVFQMIKVSIGITVGLFLSAVFIYPIPWKRSIWNF</sequence>
<feature type="transmembrane region" description="Helical" evidence="2">
    <location>
        <begin position="230"/>
        <end position="248"/>
    </location>
</feature>
<evidence type="ECO:0000313" key="4">
    <source>
        <dbReference type="EMBL" id="OLL22280.1"/>
    </source>
</evidence>
<proteinExistence type="inferred from homology"/>
<dbReference type="OMA" id="HTSETHF"/>
<evidence type="ECO:0000259" key="3">
    <source>
        <dbReference type="Pfam" id="PF06738"/>
    </source>
</evidence>
<dbReference type="PANTHER" id="PTHR31082:SF4">
    <property type="entry name" value="PHEROMONE-REGULATED MEMBRANE PROTEIN 10"/>
    <property type="match status" value="1"/>
</dbReference>
<protein>
    <submittedName>
        <fullName evidence="4">Uncharacterized UPF0442 protein</fullName>
    </submittedName>
</protein>
<dbReference type="Pfam" id="PF06738">
    <property type="entry name" value="ThrE"/>
    <property type="match status" value="1"/>
</dbReference>
<dbReference type="InterPro" id="IPR051361">
    <property type="entry name" value="ThrE/Ser_Exporter"/>
</dbReference>
<evidence type="ECO:0000256" key="2">
    <source>
        <dbReference type="SAM" id="Phobius"/>
    </source>
</evidence>
<feature type="transmembrane region" description="Helical" evidence="2">
    <location>
        <begin position="287"/>
        <end position="307"/>
    </location>
</feature>
<dbReference type="GO" id="GO:0022857">
    <property type="term" value="F:transmembrane transporter activity"/>
    <property type="evidence" value="ECO:0007669"/>
    <property type="project" value="InterPro"/>
</dbReference>
<keyword evidence="2" id="KW-0472">Membrane</keyword>
<dbReference type="AlphaFoldDB" id="A0A1U7LHZ4"/>
<dbReference type="EMBL" id="LXFE01003554">
    <property type="protein sequence ID" value="OLL22280.1"/>
    <property type="molecule type" value="Genomic_DNA"/>
</dbReference>
<name>A0A1U7LHZ4_NEOID</name>
<evidence type="ECO:0000256" key="1">
    <source>
        <dbReference type="ARBA" id="ARBA00034125"/>
    </source>
</evidence>
<dbReference type="PANTHER" id="PTHR31082">
    <property type="entry name" value="PHEROMONE-REGULATED MEMBRANE PROTEIN 10"/>
    <property type="match status" value="1"/>
</dbReference>
<feature type="transmembrane region" description="Helical" evidence="2">
    <location>
        <begin position="342"/>
        <end position="368"/>
    </location>
</feature>
<feature type="transmembrane region" description="Helical" evidence="2">
    <location>
        <begin position="99"/>
        <end position="120"/>
    </location>
</feature>
<keyword evidence="2" id="KW-1133">Transmembrane helix</keyword>
<accession>A0A1U7LHZ4</accession>
<feature type="domain" description="Threonine/serine exporter-like N-terminal" evidence="3">
    <location>
        <begin position="18"/>
        <end position="197"/>
    </location>
</feature>
<feature type="transmembrane region" description="Helical" evidence="2">
    <location>
        <begin position="189"/>
        <end position="210"/>
    </location>
</feature>
<feature type="transmembrane region" description="Helical" evidence="2">
    <location>
        <begin position="126"/>
        <end position="143"/>
    </location>
</feature>
<feature type="transmembrane region" description="Helical" evidence="2">
    <location>
        <begin position="254"/>
        <end position="275"/>
    </location>
</feature>
<comment type="caution">
    <text evidence="4">The sequence shown here is derived from an EMBL/GenBank/DDBJ whole genome shotgun (WGS) entry which is preliminary data.</text>
</comment>
<organism evidence="4 5">
    <name type="scientific">Neolecta irregularis (strain DAH-3)</name>
    <dbReference type="NCBI Taxonomy" id="1198029"/>
    <lineage>
        <taxon>Eukaryota</taxon>
        <taxon>Fungi</taxon>
        <taxon>Dikarya</taxon>
        <taxon>Ascomycota</taxon>
        <taxon>Taphrinomycotina</taxon>
        <taxon>Neolectales</taxon>
        <taxon>Neolectaceae</taxon>
        <taxon>Neolecta</taxon>
    </lineage>
</organism>
<gene>
    <name evidence="4" type="ORF">NEOLI_003634</name>
</gene>
<keyword evidence="2" id="KW-0812">Transmembrane</keyword>
<dbReference type="STRING" id="1198029.A0A1U7LHZ4"/>
<dbReference type="Proteomes" id="UP000186594">
    <property type="component" value="Unassembled WGS sequence"/>
</dbReference>
<feature type="transmembrane region" description="Helical" evidence="2">
    <location>
        <begin position="150"/>
        <end position="169"/>
    </location>
</feature>
<feature type="transmembrane region" description="Helical" evidence="2">
    <location>
        <begin position="73"/>
        <end position="92"/>
    </location>
</feature>
<evidence type="ECO:0000313" key="5">
    <source>
        <dbReference type="Proteomes" id="UP000186594"/>
    </source>
</evidence>
<comment type="similarity">
    <text evidence="1">Belongs to the ThrE exporter (TC 2.A.79) family.</text>
</comment>
<keyword evidence="5" id="KW-1185">Reference proteome</keyword>
<dbReference type="InterPro" id="IPR010619">
    <property type="entry name" value="ThrE-like_N"/>
</dbReference>
<reference evidence="4 5" key="1">
    <citation type="submission" date="2016-04" db="EMBL/GenBank/DDBJ databases">
        <title>Evolutionary innovation and constraint leading to complex multicellularity in the Ascomycota.</title>
        <authorList>
            <person name="Cisse O."/>
            <person name="Nguyen A."/>
            <person name="Hewitt D.A."/>
            <person name="Jedd G."/>
            <person name="Stajich J.E."/>
        </authorList>
    </citation>
    <scope>NUCLEOTIDE SEQUENCE [LARGE SCALE GENOMIC DNA]</scope>
    <source>
        <strain evidence="4 5">DAH-3</strain>
    </source>
</reference>
<dbReference type="OrthoDB" id="413008at2759"/>